<keyword evidence="3" id="KW-1185">Reference proteome</keyword>
<reference evidence="2 3" key="1">
    <citation type="submission" date="2020-08" db="EMBL/GenBank/DDBJ databases">
        <title>Hymenobacter sp. S2-20-2 genome sequencing.</title>
        <authorList>
            <person name="Jin L."/>
        </authorList>
    </citation>
    <scope>NUCLEOTIDE SEQUENCE [LARGE SCALE GENOMIC DNA]</scope>
    <source>
        <strain evidence="2 3">S2-20-2</strain>
    </source>
</reference>
<dbReference type="RefSeq" id="WP_185889246.1">
    <property type="nucleotide sequence ID" value="NZ_CP060202.1"/>
</dbReference>
<accession>A0A7G7WAH4</accession>
<dbReference type="Proteomes" id="UP000515489">
    <property type="component" value="Chromosome"/>
</dbReference>
<keyword evidence="1" id="KW-1133">Transmembrane helix</keyword>
<protein>
    <submittedName>
        <fullName evidence="2">Uncharacterized protein</fullName>
    </submittedName>
</protein>
<dbReference type="EMBL" id="CP060202">
    <property type="protein sequence ID" value="QNH63367.1"/>
    <property type="molecule type" value="Genomic_DNA"/>
</dbReference>
<organism evidence="2 3">
    <name type="scientific">Hymenobacter sediminicola</name>
    <dbReference type="NCBI Taxonomy" id="2761579"/>
    <lineage>
        <taxon>Bacteria</taxon>
        <taxon>Pseudomonadati</taxon>
        <taxon>Bacteroidota</taxon>
        <taxon>Cytophagia</taxon>
        <taxon>Cytophagales</taxon>
        <taxon>Hymenobacteraceae</taxon>
        <taxon>Hymenobacter</taxon>
    </lineage>
</organism>
<sequence>MAASSSPESEFFTQKTDAELLFLAQHPELYHPDLVNTARRELRRRGLNPDPEVEPQPMGTHLPPYDDSAEPMWWQRPGVWVGVLAVLLLGGVLYWKSMSGNQARQDELAQQAKTGPAVLKTVETHLIPSFDSLTRTQIAQEMRQLPASERTLDTTATRKYRLLAERYWKAENQTLYLLDRVHQAAPDSALPGQTVTVVEEWRRLTKALVYDHGLTPVLAERMDVMRRGAYLRIELLQSIKGRFEDGQPVYNEYLTTLRDSATVMHEALLSREKWAAGLRRGTSL</sequence>
<keyword evidence="1" id="KW-0812">Transmembrane</keyword>
<evidence type="ECO:0000313" key="3">
    <source>
        <dbReference type="Proteomes" id="UP000515489"/>
    </source>
</evidence>
<evidence type="ECO:0000313" key="2">
    <source>
        <dbReference type="EMBL" id="QNH63367.1"/>
    </source>
</evidence>
<gene>
    <name evidence="2" type="ORF">H4317_06070</name>
</gene>
<evidence type="ECO:0000256" key="1">
    <source>
        <dbReference type="SAM" id="Phobius"/>
    </source>
</evidence>
<dbReference type="AlphaFoldDB" id="A0A7G7WAH4"/>
<name>A0A7G7WAH4_9BACT</name>
<feature type="transmembrane region" description="Helical" evidence="1">
    <location>
        <begin position="78"/>
        <end position="95"/>
    </location>
</feature>
<dbReference type="KEGG" id="hsk:H4317_06070"/>
<proteinExistence type="predicted"/>
<keyword evidence="1" id="KW-0472">Membrane</keyword>